<evidence type="ECO:0000256" key="1">
    <source>
        <dbReference type="ARBA" id="ARBA00001947"/>
    </source>
</evidence>
<dbReference type="Gene3D" id="3.30.830.10">
    <property type="entry name" value="Metalloenzyme, LuxS/M16 peptidase-like"/>
    <property type="match status" value="2"/>
</dbReference>
<dbReference type="PANTHER" id="PTHR11851:SF49">
    <property type="entry name" value="MITOCHONDRIAL-PROCESSING PEPTIDASE SUBUNIT ALPHA"/>
    <property type="match status" value="1"/>
</dbReference>
<dbReference type="KEGG" id="mcys:MCB1EB_2113"/>
<dbReference type="PROSITE" id="PS00143">
    <property type="entry name" value="INSULINASE"/>
    <property type="match status" value="1"/>
</dbReference>
<dbReference type="Pfam" id="PF05193">
    <property type="entry name" value="Peptidase_M16_C"/>
    <property type="match status" value="1"/>
</dbReference>
<dbReference type="GO" id="GO:0004222">
    <property type="term" value="F:metalloendopeptidase activity"/>
    <property type="evidence" value="ECO:0007669"/>
    <property type="project" value="InterPro"/>
</dbReference>
<sequence>MRAYFLPRGICIATLLCVASVSAADLKAEATGAQHTLPTTEFALANGLRVIVREDHRAPTVVQMLFYKAGSLDEQSGTTGVAHVLEHMMFRGTQQVGPGEFSRRVAALGGSENAFTMQDCTAYFTRIEKSHLPDIMELEADRMQNLALTSETFDREIRVVMEERRLSVEDKPEALLDEVLQATAYSASPVRWPVIGWQDDLQHMTWLDARAWYERWYAPNNALLVVAGDVDPASVRQQAERWFGAIPARPLPLRKPQNEPPQQGLKRVALNASVSVPRVTLAFKAVPLEESSTGKHDAYALSVLAAVLDGYPNARLGKHLVREQRLADGVDASYSMVARGPRLFTLSALPAQGKSVKELEVALRRELQSIAQNGVGAEELQRVKTQLYAARIYERDSVFSQVMEIGLMEMAGHSWRAIEQIDQALNAVTAQDVQAVAARYFIDDQLTVATLVPQSIRSATRLKKLAQKN</sequence>
<dbReference type="PANTHER" id="PTHR11851">
    <property type="entry name" value="METALLOPROTEASE"/>
    <property type="match status" value="1"/>
</dbReference>
<reference evidence="4 5" key="1">
    <citation type="journal article" date="2018" name="Microbes Environ.">
        <title>Comparative Genomic Insights into Endofungal Lifestyles of Two Bacterial Endosymbionts, Mycoavidus cysteinexigens and Burkholderia rhizoxinica.</title>
        <authorList>
            <person name="Sharmin D."/>
            <person name="Guo Y."/>
            <person name="Nishizawa T."/>
            <person name="Ohshima S."/>
            <person name="Sato Y."/>
            <person name="Takashima Y."/>
            <person name="Narisawa K."/>
            <person name="Ohta H."/>
        </authorList>
    </citation>
    <scope>NUCLEOTIDE SEQUENCE [LARGE SCALE GENOMIC DNA]</scope>
    <source>
        <strain evidence="4 5">B1-EB</strain>
    </source>
</reference>
<dbReference type="Proteomes" id="UP000282597">
    <property type="component" value="Chromosome"/>
</dbReference>
<dbReference type="Pfam" id="PF00675">
    <property type="entry name" value="Peptidase_M16"/>
    <property type="match status" value="1"/>
</dbReference>
<evidence type="ECO:0000256" key="2">
    <source>
        <dbReference type="ARBA" id="ARBA00007261"/>
    </source>
</evidence>
<dbReference type="GO" id="GO:0006508">
    <property type="term" value="P:proteolysis"/>
    <property type="evidence" value="ECO:0007669"/>
    <property type="project" value="InterPro"/>
</dbReference>
<dbReference type="EMBL" id="AP018150">
    <property type="protein sequence ID" value="BBE10274.1"/>
    <property type="molecule type" value="Genomic_DNA"/>
</dbReference>
<dbReference type="SUPFAM" id="SSF63411">
    <property type="entry name" value="LuxS/MPP-like metallohydrolase"/>
    <property type="match status" value="2"/>
</dbReference>
<evidence type="ECO:0000313" key="5">
    <source>
        <dbReference type="Proteomes" id="UP000282597"/>
    </source>
</evidence>
<dbReference type="GO" id="GO:0046872">
    <property type="term" value="F:metal ion binding"/>
    <property type="evidence" value="ECO:0007669"/>
    <property type="project" value="InterPro"/>
</dbReference>
<accession>A0A2Z6EXU1</accession>
<dbReference type="InterPro" id="IPR011765">
    <property type="entry name" value="Pept_M16_N"/>
</dbReference>
<organism evidence="4 5">
    <name type="scientific">Mycoavidus cysteinexigens</name>
    <dbReference type="NCBI Taxonomy" id="1553431"/>
    <lineage>
        <taxon>Bacteria</taxon>
        <taxon>Pseudomonadati</taxon>
        <taxon>Pseudomonadota</taxon>
        <taxon>Betaproteobacteria</taxon>
        <taxon>Burkholderiales</taxon>
        <taxon>Burkholderiaceae</taxon>
        <taxon>Mycoavidus</taxon>
    </lineage>
</organism>
<evidence type="ECO:0000313" key="4">
    <source>
        <dbReference type="EMBL" id="BBE10274.1"/>
    </source>
</evidence>
<comment type="similarity">
    <text evidence="2 3">Belongs to the peptidase M16 family.</text>
</comment>
<dbReference type="InterPro" id="IPR011249">
    <property type="entry name" value="Metalloenz_LuxS/M16"/>
</dbReference>
<dbReference type="InterPro" id="IPR007863">
    <property type="entry name" value="Peptidase_M16_C"/>
</dbReference>
<dbReference type="InterPro" id="IPR001431">
    <property type="entry name" value="Pept_M16_Zn_BS"/>
</dbReference>
<proteinExistence type="inferred from homology"/>
<dbReference type="InterPro" id="IPR050361">
    <property type="entry name" value="MPP/UQCRC_Complex"/>
</dbReference>
<protein>
    <submittedName>
        <fullName evidence="4">Peptidase M16</fullName>
    </submittedName>
</protein>
<comment type="cofactor">
    <cofactor evidence="1">
        <name>Zn(2+)</name>
        <dbReference type="ChEBI" id="CHEBI:29105"/>
    </cofactor>
</comment>
<name>A0A2Z6EXU1_9BURK</name>
<dbReference type="AlphaFoldDB" id="A0A2Z6EXU1"/>
<evidence type="ECO:0000256" key="3">
    <source>
        <dbReference type="RuleBase" id="RU004447"/>
    </source>
</evidence>
<keyword evidence="5" id="KW-1185">Reference proteome</keyword>
<dbReference type="RefSeq" id="WP_052393945.1">
    <property type="nucleotide sequence ID" value="NZ_AP018150.1"/>
</dbReference>
<gene>
    <name evidence="4" type="ORF">MCB1EB_2113</name>
</gene>